<name>A0AAC8TFT8_9BACT</name>
<dbReference type="Proteomes" id="UP000256345">
    <property type="component" value="Unassembled WGS sequence"/>
</dbReference>
<reference evidence="2 4" key="1">
    <citation type="submission" date="2015-05" db="EMBL/GenBank/DDBJ databases">
        <title>Genome assembly of Archangium gephyra DSM 2261.</title>
        <authorList>
            <person name="Sharma G."/>
            <person name="Subramanian S."/>
        </authorList>
    </citation>
    <scope>NUCLEOTIDE SEQUENCE [LARGE SCALE GENOMIC DNA]</scope>
    <source>
        <strain evidence="2 4">DSM 2261</strain>
    </source>
</reference>
<proteinExistence type="predicted"/>
<evidence type="ECO:0000313" key="4">
    <source>
        <dbReference type="Proteomes" id="UP000035579"/>
    </source>
</evidence>
<evidence type="ECO:0000313" key="5">
    <source>
        <dbReference type="Proteomes" id="UP000256345"/>
    </source>
</evidence>
<evidence type="ECO:0000256" key="1">
    <source>
        <dbReference type="SAM" id="MobiDB-lite"/>
    </source>
</evidence>
<feature type="region of interest" description="Disordered" evidence="1">
    <location>
        <begin position="1"/>
        <end position="24"/>
    </location>
</feature>
<accession>A0AAC8TFT8</accession>
<dbReference type="KEGG" id="age:AA314_04522"/>
<feature type="compositionally biased region" description="Polar residues" evidence="1">
    <location>
        <begin position="1"/>
        <end position="10"/>
    </location>
</feature>
<dbReference type="EMBL" id="QUMU01000013">
    <property type="protein sequence ID" value="REG25022.1"/>
    <property type="molecule type" value="Genomic_DNA"/>
</dbReference>
<sequence length="357" mass="39005">MADGTHSTQLRVARPSFRVDGQEQPTLSGGLLTLQISENAQGLYRCEASFGNWGPGEGDTGFLYFDRRLLDFGKPFQVTLGQDVLFDGRITALEARFPEASPPEMTVLAEDRLQDLRMTRRTQTYVEVSDAAVIQEVARRHGLTPNVDLSGPTYNVLAQVNQSDLAFLRERCRTIDAELWVEGKTLHAKAHGRRAGPPVELGYRNELREFTVLADLAGQRTAVVVGGWDVRSKTGLKHEATDSVISNELDGGTSGASVLASALGERKEALVHTVPLNDDEARARAETFFRLSARRFLVGRGTAETSARLRVGARVQLRGLGGLFSGKYYLTEVKVLFDGTGGLRTEFVGERPGLGNA</sequence>
<gene>
    <name evidence="2" type="ORF">AA314_04522</name>
    <name evidence="3" type="ORF">ATI61_11385</name>
</gene>
<dbReference type="Proteomes" id="UP000035579">
    <property type="component" value="Chromosome"/>
</dbReference>
<dbReference type="AlphaFoldDB" id="A0AAC8TFT8"/>
<organism evidence="2 4">
    <name type="scientific">Archangium gephyra</name>
    <dbReference type="NCBI Taxonomy" id="48"/>
    <lineage>
        <taxon>Bacteria</taxon>
        <taxon>Pseudomonadati</taxon>
        <taxon>Myxococcota</taxon>
        <taxon>Myxococcia</taxon>
        <taxon>Myxococcales</taxon>
        <taxon>Cystobacterineae</taxon>
        <taxon>Archangiaceae</taxon>
        <taxon>Archangium</taxon>
    </lineage>
</organism>
<dbReference type="EMBL" id="CP011509">
    <property type="protein sequence ID" value="AKJ02896.1"/>
    <property type="molecule type" value="Genomic_DNA"/>
</dbReference>
<dbReference type="RefSeq" id="WP_047857104.1">
    <property type="nucleotide sequence ID" value="NZ_CP011509.1"/>
</dbReference>
<dbReference type="SUPFAM" id="SSF69279">
    <property type="entry name" value="Phage tail proteins"/>
    <property type="match status" value="1"/>
</dbReference>
<evidence type="ECO:0000313" key="3">
    <source>
        <dbReference type="EMBL" id="REG25022.1"/>
    </source>
</evidence>
<keyword evidence="5" id="KW-1185">Reference proteome</keyword>
<evidence type="ECO:0000313" key="2">
    <source>
        <dbReference type="EMBL" id="AKJ02896.1"/>
    </source>
</evidence>
<reference evidence="3 5" key="2">
    <citation type="submission" date="2018-08" db="EMBL/GenBank/DDBJ databases">
        <title>Genomic Encyclopedia of Archaeal and Bacterial Type Strains, Phase II (KMG-II): from individual species to whole genera.</title>
        <authorList>
            <person name="Goeker M."/>
        </authorList>
    </citation>
    <scope>NUCLEOTIDE SEQUENCE [LARGE SCALE GENOMIC DNA]</scope>
    <source>
        <strain evidence="3 5">DSM 2261</strain>
    </source>
</reference>
<protein>
    <submittedName>
        <fullName evidence="3">Phage protein D</fullName>
    </submittedName>
</protein>